<evidence type="ECO:0000256" key="1">
    <source>
        <dbReference type="SAM" id="Coils"/>
    </source>
</evidence>
<reference evidence="3" key="1">
    <citation type="submission" date="2015-07" db="EMBL/GenBank/DDBJ databases">
        <title>Adaptation to a free-living lifestyle via gene acquisitions in the diplomonad Trepomonas sp. PC1.</title>
        <authorList>
            <person name="Xu F."/>
            <person name="Jerlstrom-Hultqvist J."/>
            <person name="Kolisko M."/>
            <person name="Simpson A.G.B."/>
            <person name="Roger A.J."/>
            <person name="Svard S.G."/>
            <person name="Andersson J.O."/>
        </authorList>
    </citation>
    <scope>NUCLEOTIDE SEQUENCE</scope>
    <source>
        <strain evidence="3">PC1</strain>
    </source>
</reference>
<keyword evidence="1" id="KW-0175">Coiled coil</keyword>
<feature type="domain" description="TORTIFOLIA1/SINE1-2 N-terminal" evidence="2">
    <location>
        <begin position="19"/>
        <end position="299"/>
    </location>
</feature>
<protein>
    <recommendedName>
        <fullName evidence="2">TORTIFOLIA1/SINE1-2 N-terminal domain-containing protein</fullName>
    </recommendedName>
</protein>
<dbReference type="EMBL" id="GDID01001742">
    <property type="protein sequence ID" value="JAP94864.1"/>
    <property type="molecule type" value="Transcribed_RNA"/>
</dbReference>
<evidence type="ECO:0000259" key="2">
    <source>
        <dbReference type="Pfam" id="PF24714"/>
    </source>
</evidence>
<dbReference type="SUPFAM" id="SSF48371">
    <property type="entry name" value="ARM repeat"/>
    <property type="match status" value="1"/>
</dbReference>
<dbReference type="InterPro" id="IPR016024">
    <property type="entry name" value="ARM-type_fold"/>
</dbReference>
<dbReference type="AlphaFoldDB" id="A0A146KG50"/>
<feature type="non-terminal residue" evidence="3">
    <location>
        <position position="1"/>
    </location>
</feature>
<evidence type="ECO:0000313" key="3">
    <source>
        <dbReference type="EMBL" id="JAP94864.1"/>
    </source>
</evidence>
<sequence>QSFVNKAVQKSQKLESMIRAKEEIEVILNKMHSKEEYSEFFDNLLRCTHNTLLSERKFIIYCVELSAKKLGNNIRPFLHQIMQFMKKRFFDEETDQKFVKQLASTTSVLVASIYMQDEAFVDIYNNPSAEKQFKRPFSAAYQKHDVVYSTNPFVNTILQPIMQCVAQGVYSAQMHSAICLQEVIYQVKREDLQQIDQITSLLLKQAAQIHCGGRFLLQQSLLTSLASISQKFLLKADQIDLLLQICSKSAQQKEFQTRIAAIQVINCLISTKQLNKQQISDLSEFQKLKFDVISKVRTEYQILQKILQTEQPKSQSKPRMTFQQFKKQIPALNMNDKSYIQQAIQSGVVKKQSETAKASEYRQNEIEELTSKMNKFSAIPKKKLAESENENESEAEDQMFDEQVAQKVNKTENTNQLQHSEQQISQKEEEEKDIQYQKVHQINVQKNWLHRVQIHTQIPIKGLFEPVKAKIHKEDLVIRDRLIESPKRPQTPIKQQLQLQSALKGTPISIFNQNQPNFSAVQSKIGYSPFLSPKKSPFTDSLLQTHKPHNFELEIENLLQQTLTEKQFQQQIFKLMCKTQPRLLNYQTQTQKEVMFYVVLFLQQGYFDQMLPWMMQAVQVLQLNSEQKMIFKAELEKVWPGHQQWAAVQQVKAKLE</sequence>
<feature type="coiled-coil region" evidence="1">
    <location>
        <begin position="410"/>
        <end position="437"/>
    </location>
</feature>
<dbReference type="Pfam" id="PF24714">
    <property type="entry name" value="TOR1L1_N"/>
    <property type="match status" value="1"/>
</dbReference>
<dbReference type="InterPro" id="IPR057600">
    <property type="entry name" value="TORTIFOLIA1/SINE1-2_N"/>
</dbReference>
<accession>A0A146KG50</accession>
<name>A0A146KG50_9EUKA</name>
<gene>
    <name evidence="3" type="ORF">TPC1_12331</name>
</gene>
<proteinExistence type="predicted"/>
<organism evidence="3">
    <name type="scientific">Trepomonas sp. PC1</name>
    <dbReference type="NCBI Taxonomy" id="1076344"/>
    <lineage>
        <taxon>Eukaryota</taxon>
        <taxon>Metamonada</taxon>
        <taxon>Diplomonadida</taxon>
        <taxon>Hexamitidae</taxon>
        <taxon>Hexamitinae</taxon>
        <taxon>Trepomonas</taxon>
    </lineage>
</organism>